<dbReference type="InterPro" id="IPR027417">
    <property type="entry name" value="P-loop_NTPase"/>
</dbReference>
<reference evidence="2 3" key="1">
    <citation type="submission" date="2022-12" db="EMBL/GenBank/DDBJ databases">
        <title>Complete genome sequencing of Dickeya lacustris type strain LMG30899.</title>
        <authorList>
            <person name="Dobhal S."/>
            <person name="Arizala D."/>
            <person name="Arif M."/>
        </authorList>
    </citation>
    <scope>NUCLEOTIDE SEQUENCE [LARGE SCALE GENOMIC DNA]</scope>
    <source>
        <strain evidence="2 3">LMG30899</strain>
    </source>
</reference>
<feature type="coiled-coil region" evidence="1">
    <location>
        <begin position="447"/>
        <end position="474"/>
    </location>
</feature>
<name>A0ABY8G6R3_9GAMM</name>
<proteinExistence type="predicted"/>
<protein>
    <submittedName>
        <fullName evidence="2">AAA family ATPase</fullName>
    </submittedName>
</protein>
<sequence length="654" mass="74600">MTSYLRIDRLILVGSRKNYSVSFEDGLNVIHGDSDTGKSSILEFVNYLLGSSNIELADEMLTSLEYAALELTINDEACTIVRNIFNPNELIDTYNCHFHDISNHVPKKFAPKFNSKPGPDGFFSDYLMDLLNFPKLKLKVSPTQDSSKFRRLSFRDLMRFCYVDQDDMGSKSLLHLTEWTRYAHVKEVFKYIFNVFDADISDLESQISDKNTQLNKLSKKYENVSDFLRETGYESVSSIDDEINSCDISLEEITEAINALNQNMTSNSETYKELKAFHTEFNLKLKLTIKKLSELSTKQEQYIRLKNDYKNDISKIQAIHLANSKIGKINELKCNCPICDNVINIKDVDSLNRSKPEKLDEELSSLIRRVKSIEELIFSLANEQVVLNKVRVSLEEDLNKSASMIDTETKDMITPFLTQRDAFLKEANDLKNRRANLVSSLRIRNHQEEILNAQSRLKDNLIKLQDELERMRSEAPDITGVLSNLGDNLSEFLEHVNIKNRTGISIHSTTYSAVVRGRDYFKITSGGLRTLITIGYMTSILKYSIFNNINHPKFLLLDTVGKYLGKNTKQQYLSGTDAKEDVIEGTSDPKKYELVFSALIELCNLAENKKIPCQIIVVDNDVPTVLADWLKERTVAQYSSTGENGLLKGLIDDI</sequence>
<keyword evidence="3" id="KW-1185">Reference proteome</keyword>
<organism evidence="2 3">
    <name type="scientific">Dickeya lacustris</name>
    <dbReference type="NCBI Taxonomy" id="2259638"/>
    <lineage>
        <taxon>Bacteria</taxon>
        <taxon>Pseudomonadati</taxon>
        <taxon>Pseudomonadota</taxon>
        <taxon>Gammaproteobacteria</taxon>
        <taxon>Enterobacterales</taxon>
        <taxon>Pectobacteriaceae</taxon>
        <taxon>Dickeya</taxon>
    </lineage>
</organism>
<evidence type="ECO:0000256" key="1">
    <source>
        <dbReference type="SAM" id="Coils"/>
    </source>
</evidence>
<dbReference type="RefSeq" id="WP_125259793.1">
    <property type="nucleotide sequence ID" value="NZ_CP114280.1"/>
</dbReference>
<dbReference type="EMBL" id="CP114280">
    <property type="protein sequence ID" value="WFN55603.1"/>
    <property type="molecule type" value="Genomic_DNA"/>
</dbReference>
<keyword evidence="1" id="KW-0175">Coiled coil</keyword>
<dbReference type="Gene3D" id="3.40.50.300">
    <property type="entry name" value="P-loop containing nucleotide triphosphate hydrolases"/>
    <property type="match status" value="1"/>
</dbReference>
<accession>A0ABY8G6R3</accession>
<dbReference type="SUPFAM" id="SSF52540">
    <property type="entry name" value="P-loop containing nucleoside triphosphate hydrolases"/>
    <property type="match status" value="1"/>
</dbReference>
<evidence type="ECO:0000313" key="3">
    <source>
        <dbReference type="Proteomes" id="UP001219630"/>
    </source>
</evidence>
<evidence type="ECO:0000313" key="2">
    <source>
        <dbReference type="EMBL" id="WFN55603.1"/>
    </source>
</evidence>
<dbReference type="Proteomes" id="UP001219630">
    <property type="component" value="Chromosome"/>
</dbReference>
<gene>
    <name evidence="2" type="ORF">O1Q98_18830</name>
</gene>